<comment type="caution">
    <text evidence="5">The sequence shown here is derived from an EMBL/GenBank/DDBJ whole genome shotgun (WGS) entry which is preliminary data.</text>
</comment>
<dbReference type="PANTHER" id="PTHR48493">
    <property type="entry name" value="UBIQUITIN-LIKE DOMAIN-CONTAINING CTD PHOSPHATASE 1"/>
    <property type="match status" value="1"/>
</dbReference>
<evidence type="ECO:0000259" key="4">
    <source>
        <dbReference type="PROSITE" id="PS50969"/>
    </source>
</evidence>
<dbReference type="SUPFAM" id="SSF54236">
    <property type="entry name" value="Ubiquitin-like"/>
    <property type="match status" value="1"/>
</dbReference>
<dbReference type="GO" id="GO:0005634">
    <property type="term" value="C:nucleus"/>
    <property type="evidence" value="ECO:0007669"/>
    <property type="project" value="UniProtKB-SubCell"/>
</dbReference>
<evidence type="ECO:0000313" key="6">
    <source>
        <dbReference type="Proteomes" id="UP000309038"/>
    </source>
</evidence>
<dbReference type="Proteomes" id="UP000309038">
    <property type="component" value="Unassembled WGS sequence"/>
</dbReference>
<gene>
    <name evidence="5" type="ORF">EW026_g2480</name>
</gene>
<dbReference type="Pfam" id="PF03031">
    <property type="entry name" value="NIF"/>
    <property type="match status" value="1"/>
</dbReference>
<keyword evidence="6" id="KW-1185">Reference proteome</keyword>
<dbReference type="InterPro" id="IPR011943">
    <property type="entry name" value="HAD-SF_hydro_IIID"/>
</dbReference>
<reference evidence="5 6" key="1">
    <citation type="submission" date="2019-02" db="EMBL/GenBank/DDBJ databases">
        <title>Genome sequencing of the rare red list fungi Phlebia centrifuga.</title>
        <authorList>
            <person name="Buettner E."/>
            <person name="Kellner H."/>
        </authorList>
    </citation>
    <scope>NUCLEOTIDE SEQUENCE [LARGE SCALE GENOMIC DNA]</scope>
    <source>
        <strain evidence="5 6">DSM 108282</strain>
    </source>
</reference>
<dbReference type="InterPro" id="IPR029071">
    <property type="entry name" value="Ubiquitin-like_domsf"/>
</dbReference>
<sequence>MTDSHNNASIAAEATVETTRTTLVEEPGAIPEKWISLSFTWAGKPFTLQIAETDSLTKVPPERQKILGLIKGKLPSDEVLIQDLKLVPGKKFTLVGTPQGDEIKDPSRMAIIQLEFLPDVVNDLDVDFSADPAAAAVYVNDQRNLRKIKEHTQKLEINVMYPLREGKRLLVLDIDYTILDTKPLTSGALPPQECARPRLHEFLEAVYPYYDICIWSQTSWIWLETKLVELGMIGGPHNYQISFVLDKTSMFTVFSKRDGKQFKHSVKALQIIWNHFPRFSAKNTIHIDDLGRNFALNPNQGLKIPAFKDAHTPHSMADRELDKVTRYMVHIASTHDDFSILNHKDWKDVARNLPR</sequence>
<name>A0A4S4KNT8_9APHY</name>
<dbReference type="GO" id="GO:0004722">
    <property type="term" value="F:protein serine/threonine phosphatase activity"/>
    <property type="evidence" value="ECO:0007669"/>
    <property type="project" value="TreeGrafter"/>
</dbReference>
<dbReference type="InterPro" id="IPR004274">
    <property type="entry name" value="FCP1_dom"/>
</dbReference>
<evidence type="ECO:0000313" key="5">
    <source>
        <dbReference type="EMBL" id="THG99973.1"/>
    </source>
</evidence>
<dbReference type="SMART" id="SM00577">
    <property type="entry name" value="CPDc"/>
    <property type="match status" value="1"/>
</dbReference>
<proteinExistence type="predicted"/>
<organism evidence="5 6">
    <name type="scientific">Hermanssonia centrifuga</name>
    <dbReference type="NCBI Taxonomy" id="98765"/>
    <lineage>
        <taxon>Eukaryota</taxon>
        <taxon>Fungi</taxon>
        <taxon>Dikarya</taxon>
        <taxon>Basidiomycota</taxon>
        <taxon>Agaricomycotina</taxon>
        <taxon>Agaricomycetes</taxon>
        <taxon>Polyporales</taxon>
        <taxon>Meruliaceae</taxon>
        <taxon>Hermanssonia</taxon>
    </lineage>
</organism>
<comment type="subcellular location">
    <subcellularLocation>
        <location evidence="1">Nucleus</location>
    </subcellularLocation>
</comment>
<evidence type="ECO:0000256" key="2">
    <source>
        <dbReference type="ARBA" id="ARBA00022801"/>
    </source>
</evidence>
<dbReference type="Gene3D" id="3.10.20.90">
    <property type="entry name" value="Phosphatidylinositol 3-kinase Catalytic Subunit, Chain A, domain 1"/>
    <property type="match status" value="1"/>
</dbReference>
<dbReference type="NCBIfam" id="TIGR02245">
    <property type="entry name" value="HAD_IIID1"/>
    <property type="match status" value="1"/>
</dbReference>
<dbReference type="PROSITE" id="PS50969">
    <property type="entry name" value="FCP1"/>
    <property type="match status" value="1"/>
</dbReference>
<dbReference type="Gene3D" id="3.40.50.1000">
    <property type="entry name" value="HAD superfamily/HAD-like"/>
    <property type="match status" value="1"/>
</dbReference>
<dbReference type="PANTHER" id="PTHR48493:SF1">
    <property type="entry name" value="UBIQUITIN-LIKE DOMAIN-CONTAINING CTD PHOSPHATASE 1"/>
    <property type="match status" value="1"/>
</dbReference>
<dbReference type="EMBL" id="SGPJ01000063">
    <property type="protein sequence ID" value="THG99973.1"/>
    <property type="molecule type" value="Genomic_DNA"/>
</dbReference>
<keyword evidence="2" id="KW-0378">Hydrolase</keyword>
<keyword evidence="3" id="KW-0539">Nucleus</keyword>
<protein>
    <recommendedName>
        <fullName evidence="4">FCP1 homology domain-containing protein</fullName>
    </recommendedName>
</protein>
<evidence type="ECO:0000256" key="3">
    <source>
        <dbReference type="ARBA" id="ARBA00023242"/>
    </source>
</evidence>
<dbReference type="InterPro" id="IPR036412">
    <property type="entry name" value="HAD-like_sf"/>
</dbReference>
<dbReference type="InterPro" id="IPR023214">
    <property type="entry name" value="HAD_sf"/>
</dbReference>
<dbReference type="AlphaFoldDB" id="A0A4S4KNT8"/>
<dbReference type="GO" id="GO:0090364">
    <property type="term" value="P:regulation of proteasome assembly"/>
    <property type="evidence" value="ECO:0007669"/>
    <property type="project" value="InterPro"/>
</dbReference>
<feature type="domain" description="FCP1 homology" evidence="4">
    <location>
        <begin position="163"/>
        <end position="331"/>
    </location>
</feature>
<accession>A0A4S4KNT8</accession>
<evidence type="ECO:0000256" key="1">
    <source>
        <dbReference type="ARBA" id="ARBA00004123"/>
    </source>
</evidence>
<dbReference type="SUPFAM" id="SSF56784">
    <property type="entry name" value="HAD-like"/>
    <property type="match status" value="1"/>
</dbReference>
<dbReference type="InterPro" id="IPR051658">
    <property type="entry name" value="UBLCP1"/>
</dbReference>